<organism evidence="1 2">
    <name type="scientific">Microbacterium deminutum</name>
    <dbReference type="NCBI Taxonomy" id="344164"/>
    <lineage>
        <taxon>Bacteria</taxon>
        <taxon>Bacillati</taxon>
        <taxon>Actinomycetota</taxon>
        <taxon>Actinomycetes</taxon>
        <taxon>Micrococcales</taxon>
        <taxon>Microbacteriaceae</taxon>
        <taxon>Microbacterium</taxon>
    </lineage>
</organism>
<comment type="caution">
    <text evidence="1">The sequence shown here is derived from an EMBL/GenBank/DDBJ whole genome shotgun (WGS) entry which is preliminary data.</text>
</comment>
<sequence length="78" mass="8636">MVPVRSFTCLRRIESNWSAALALSVNETLGATTLRTTAAVIRMRMTRRAVRVRLVKDVETDIDASVLAMACVDERGRG</sequence>
<evidence type="ECO:0000313" key="1">
    <source>
        <dbReference type="EMBL" id="GAA1962966.1"/>
    </source>
</evidence>
<gene>
    <name evidence="1" type="ORF">GCM10009776_27080</name>
</gene>
<accession>A0ABN2R3G6</accession>
<evidence type="ECO:0000313" key="2">
    <source>
        <dbReference type="Proteomes" id="UP001499933"/>
    </source>
</evidence>
<protein>
    <submittedName>
        <fullName evidence="1">Uncharacterized protein</fullName>
    </submittedName>
</protein>
<dbReference type="Proteomes" id="UP001499933">
    <property type="component" value="Unassembled WGS sequence"/>
</dbReference>
<keyword evidence="2" id="KW-1185">Reference proteome</keyword>
<reference evidence="1 2" key="1">
    <citation type="journal article" date="2019" name="Int. J. Syst. Evol. Microbiol.">
        <title>The Global Catalogue of Microorganisms (GCM) 10K type strain sequencing project: providing services to taxonomists for standard genome sequencing and annotation.</title>
        <authorList>
            <consortium name="The Broad Institute Genomics Platform"/>
            <consortium name="The Broad Institute Genome Sequencing Center for Infectious Disease"/>
            <person name="Wu L."/>
            <person name="Ma J."/>
        </authorList>
    </citation>
    <scope>NUCLEOTIDE SEQUENCE [LARGE SCALE GENOMIC DNA]</scope>
    <source>
        <strain evidence="1 2">JCM 14901</strain>
    </source>
</reference>
<dbReference type="EMBL" id="BAAAOG010000005">
    <property type="protein sequence ID" value="GAA1962966.1"/>
    <property type="molecule type" value="Genomic_DNA"/>
</dbReference>
<proteinExistence type="predicted"/>
<name>A0ABN2R3G6_9MICO</name>